<dbReference type="GO" id="GO:0047804">
    <property type="term" value="F:cysteine-S-conjugate beta-lyase activity"/>
    <property type="evidence" value="ECO:0007669"/>
    <property type="project" value="UniProtKB-EC"/>
</dbReference>
<reference evidence="12" key="1">
    <citation type="submission" date="2019-01" db="EMBL/GenBank/DDBJ databases">
        <title>Cytophagaceae bacterium strain CAR-16.</title>
        <authorList>
            <person name="Chen W.-M."/>
        </authorList>
    </citation>
    <scope>NUCLEOTIDE SEQUENCE [LARGE SCALE GENOMIC DNA]</scope>
    <source>
        <strain evidence="12">CHR27</strain>
    </source>
</reference>
<dbReference type="FunFam" id="3.40.640.10:FF:000046">
    <property type="entry name" value="Cystathionine gamma-lyase"/>
    <property type="match status" value="1"/>
</dbReference>
<evidence type="ECO:0000256" key="6">
    <source>
        <dbReference type="ARBA" id="ARBA00047517"/>
    </source>
</evidence>
<evidence type="ECO:0000256" key="3">
    <source>
        <dbReference type="ARBA" id="ARBA00022898"/>
    </source>
</evidence>
<evidence type="ECO:0000256" key="5">
    <source>
        <dbReference type="ARBA" id="ARBA00046315"/>
    </source>
</evidence>
<dbReference type="NCBIfam" id="TIGR01324">
    <property type="entry name" value="cysta_beta_ly_B"/>
    <property type="match status" value="1"/>
</dbReference>
<feature type="modified residue" description="N6-(pyridoxal phosphate)lysine" evidence="8">
    <location>
        <position position="221"/>
    </location>
</feature>
<dbReference type="SUPFAM" id="SSF53383">
    <property type="entry name" value="PLP-dependent transferases"/>
    <property type="match status" value="1"/>
</dbReference>
<dbReference type="PANTHER" id="PTHR43500:SF1">
    <property type="entry name" value="CYSTATHIONINE BETA-LYASE-RELATED"/>
    <property type="match status" value="1"/>
</dbReference>
<comment type="caution">
    <text evidence="11">The sequence shown here is derived from an EMBL/GenBank/DDBJ whole genome shotgun (WGS) entry which is preliminary data.</text>
</comment>
<dbReference type="EC" id="4.4.1.8" evidence="11"/>
<comment type="similarity">
    <text evidence="2 9">Belongs to the trans-sulfuration enzymes family.</text>
</comment>
<organism evidence="11 12">
    <name type="scientific">Sphingobium fluviale</name>
    <dbReference type="NCBI Taxonomy" id="2506423"/>
    <lineage>
        <taxon>Bacteria</taxon>
        <taxon>Pseudomonadati</taxon>
        <taxon>Pseudomonadota</taxon>
        <taxon>Alphaproteobacteria</taxon>
        <taxon>Sphingomonadales</taxon>
        <taxon>Sphingomonadaceae</taxon>
        <taxon>Sphingobium</taxon>
    </lineage>
</organism>
<keyword evidence="3 8" id="KW-0663">Pyridoxal phosphate</keyword>
<evidence type="ECO:0000256" key="9">
    <source>
        <dbReference type="RuleBase" id="RU362118"/>
    </source>
</evidence>
<comment type="pathway">
    <text evidence="5">Amino-acid biosynthesis; L-methionine biosynthesis via de novo pathway; L-homocysteine from L-cystathionine: step 1/1.</text>
</comment>
<evidence type="ECO:0000256" key="1">
    <source>
        <dbReference type="ARBA" id="ARBA00001933"/>
    </source>
</evidence>
<dbReference type="AlphaFoldDB" id="A0A4Q1KKH6"/>
<dbReference type="InterPro" id="IPR015421">
    <property type="entry name" value="PyrdxlP-dep_Trfase_major"/>
</dbReference>
<dbReference type="InterPro" id="IPR006233">
    <property type="entry name" value="Cys_b_lyase_bac"/>
</dbReference>
<dbReference type="InterPro" id="IPR015424">
    <property type="entry name" value="PyrdxlP-dep_Trfase"/>
</dbReference>
<sequence length="401" mass="43124">MSKPGDDGEAVSPSTQVTQAGRRAEWTGIPGQPGGVVNPPVWRASTILYDDVAHLRAARGNSHERWYYGRRGTPTHWALADALTEMEPGAAGTMLFPSGVAAISCALMAVLKPGDQLLMVDSVYDPSRACCDKVLKPMGIETVYYDPMIGGAIADLMTERTRAIFMESPGSLTFEVQDVPAIVAAAKARDVVTLIDNTWATPLLFPAHSHGVDISILACTKYITGHSDVMLGSVTASAALFPRIEQTARLFGQICGADDAWLALRGLRTLAVRLKQHQESALSVARWLAARPEVGAVLHPALPSCPGHAQWARDFAGSSGLFSFTLKGADDAARARFIDALRHFGIGYSWGGFESLALPVDPQLCRSATIWPATDPLIRLHIGLEDSQDLIADLEQAFLRL</sequence>
<evidence type="ECO:0000313" key="12">
    <source>
        <dbReference type="Proteomes" id="UP000290958"/>
    </source>
</evidence>
<dbReference type="GO" id="GO:0030170">
    <property type="term" value="F:pyridoxal phosphate binding"/>
    <property type="evidence" value="ECO:0007669"/>
    <property type="project" value="InterPro"/>
</dbReference>
<dbReference type="PANTHER" id="PTHR43500">
    <property type="entry name" value="CYSTATHIONINE BETA-LYASE-RELATED"/>
    <property type="match status" value="1"/>
</dbReference>
<keyword evidence="4 11" id="KW-0456">Lyase</keyword>
<evidence type="ECO:0000256" key="2">
    <source>
        <dbReference type="ARBA" id="ARBA00009077"/>
    </source>
</evidence>
<dbReference type="InterPro" id="IPR015422">
    <property type="entry name" value="PyrdxlP-dep_Trfase_small"/>
</dbReference>
<dbReference type="InterPro" id="IPR054542">
    <property type="entry name" value="Cys_met_metab_PP"/>
</dbReference>
<dbReference type="GO" id="GO:0019346">
    <property type="term" value="P:transsulfuration"/>
    <property type="evidence" value="ECO:0007669"/>
    <property type="project" value="InterPro"/>
</dbReference>
<proteinExistence type="inferred from homology"/>
<gene>
    <name evidence="11" type="primary">metC</name>
    <name evidence="11" type="ORF">EQG66_03385</name>
</gene>
<accession>A0A4Q1KKH6</accession>
<dbReference type="Gene3D" id="3.90.1150.10">
    <property type="entry name" value="Aspartate Aminotransferase, domain 1"/>
    <property type="match status" value="1"/>
</dbReference>
<keyword evidence="12" id="KW-1185">Reference proteome</keyword>
<evidence type="ECO:0000313" key="11">
    <source>
        <dbReference type="EMBL" id="RXR30381.1"/>
    </source>
</evidence>
<dbReference type="Proteomes" id="UP000290958">
    <property type="component" value="Unassembled WGS sequence"/>
</dbReference>
<dbReference type="InterPro" id="IPR000277">
    <property type="entry name" value="Cys/Met-Metab_PyrdxlP-dep_enz"/>
</dbReference>
<name>A0A4Q1KKH6_9SPHN</name>
<comment type="catalytic activity">
    <reaction evidence="7">
        <text>an S-substituted L-cysteine + H2O = a thiol + pyruvate + NH4(+)</text>
        <dbReference type="Rhea" id="RHEA:18121"/>
        <dbReference type="ChEBI" id="CHEBI:15361"/>
        <dbReference type="ChEBI" id="CHEBI:15377"/>
        <dbReference type="ChEBI" id="CHEBI:28938"/>
        <dbReference type="ChEBI" id="CHEBI:29256"/>
        <dbReference type="ChEBI" id="CHEBI:58717"/>
        <dbReference type="EC" id="4.4.1.13"/>
    </reaction>
</comment>
<dbReference type="RefSeq" id="WP_129403131.1">
    <property type="nucleotide sequence ID" value="NZ_SBKP01000002.1"/>
</dbReference>
<dbReference type="OrthoDB" id="9790858at2"/>
<protein>
    <submittedName>
        <fullName evidence="11">Cystathionine beta-lyase</fullName>
        <ecNumber evidence="11">4.4.1.8</ecNumber>
    </submittedName>
</protein>
<comment type="cofactor">
    <cofactor evidence="1 9">
        <name>pyridoxal 5'-phosphate</name>
        <dbReference type="ChEBI" id="CHEBI:597326"/>
    </cofactor>
</comment>
<feature type="region of interest" description="Disordered" evidence="10">
    <location>
        <begin position="1"/>
        <end position="37"/>
    </location>
</feature>
<evidence type="ECO:0000256" key="10">
    <source>
        <dbReference type="SAM" id="MobiDB-lite"/>
    </source>
</evidence>
<dbReference type="PIRSF" id="PIRSF001434">
    <property type="entry name" value="CGS"/>
    <property type="match status" value="1"/>
</dbReference>
<dbReference type="Gene3D" id="3.40.640.10">
    <property type="entry name" value="Type I PLP-dependent aspartate aminotransferase-like (Major domain)"/>
    <property type="match status" value="1"/>
</dbReference>
<evidence type="ECO:0000256" key="8">
    <source>
        <dbReference type="PIRSR" id="PIRSR001434-2"/>
    </source>
</evidence>
<comment type="catalytic activity">
    <reaction evidence="6">
        <text>L,L-cystathionine + H2O = L-homocysteine + pyruvate + NH4(+)</text>
        <dbReference type="Rhea" id="RHEA:13965"/>
        <dbReference type="ChEBI" id="CHEBI:15361"/>
        <dbReference type="ChEBI" id="CHEBI:15377"/>
        <dbReference type="ChEBI" id="CHEBI:28938"/>
        <dbReference type="ChEBI" id="CHEBI:58161"/>
        <dbReference type="ChEBI" id="CHEBI:58199"/>
    </reaction>
</comment>
<dbReference type="EMBL" id="SBKP01000002">
    <property type="protein sequence ID" value="RXR30381.1"/>
    <property type="molecule type" value="Genomic_DNA"/>
</dbReference>
<dbReference type="Pfam" id="PF01053">
    <property type="entry name" value="Cys_Met_Meta_PP"/>
    <property type="match status" value="1"/>
</dbReference>
<evidence type="ECO:0000256" key="4">
    <source>
        <dbReference type="ARBA" id="ARBA00023239"/>
    </source>
</evidence>
<dbReference type="PROSITE" id="PS00868">
    <property type="entry name" value="CYS_MET_METAB_PP"/>
    <property type="match status" value="1"/>
</dbReference>
<dbReference type="GO" id="GO:0019450">
    <property type="term" value="P:L-cysteine catabolic process to pyruvate"/>
    <property type="evidence" value="ECO:0007669"/>
    <property type="project" value="TreeGrafter"/>
</dbReference>
<evidence type="ECO:0000256" key="7">
    <source>
        <dbReference type="ARBA" id="ARBA00047625"/>
    </source>
</evidence>